<dbReference type="AlphaFoldDB" id="A0A518IF34"/>
<evidence type="ECO:0000313" key="2">
    <source>
        <dbReference type="Proteomes" id="UP000318313"/>
    </source>
</evidence>
<sequence length="43" mass="4898">MHIRVGGITALQSDSPESNFSLLPNCVRSVPYRRIFLILLRKV</sequence>
<accession>A0A518IF34</accession>
<organism evidence="1 2">
    <name type="scientific">Gimesia fumaroli</name>
    <dbReference type="NCBI Taxonomy" id="2527976"/>
    <lineage>
        <taxon>Bacteria</taxon>
        <taxon>Pseudomonadati</taxon>
        <taxon>Planctomycetota</taxon>
        <taxon>Planctomycetia</taxon>
        <taxon>Planctomycetales</taxon>
        <taxon>Planctomycetaceae</taxon>
        <taxon>Gimesia</taxon>
    </lineage>
</organism>
<dbReference type="Proteomes" id="UP000318313">
    <property type="component" value="Chromosome"/>
</dbReference>
<gene>
    <name evidence="1" type="ORF">Enr17x_37450</name>
</gene>
<name>A0A518IF34_9PLAN</name>
<keyword evidence="2" id="KW-1185">Reference proteome</keyword>
<dbReference type="KEGG" id="gfm:Enr17x_37450"/>
<dbReference type="EMBL" id="CP037452">
    <property type="protein sequence ID" value="QDV51687.1"/>
    <property type="molecule type" value="Genomic_DNA"/>
</dbReference>
<reference evidence="1 2" key="1">
    <citation type="submission" date="2019-03" db="EMBL/GenBank/DDBJ databases">
        <title>Deep-cultivation of Planctomycetes and their phenomic and genomic characterization uncovers novel biology.</title>
        <authorList>
            <person name="Wiegand S."/>
            <person name="Jogler M."/>
            <person name="Boedeker C."/>
            <person name="Pinto D."/>
            <person name="Vollmers J."/>
            <person name="Rivas-Marin E."/>
            <person name="Kohn T."/>
            <person name="Peeters S.H."/>
            <person name="Heuer A."/>
            <person name="Rast P."/>
            <person name="Oberbeckmann S."/>
            <person name="Bunk B."/>
            <person name="Jeske O."/>
            <person name="Meyerdierks A."/>
            <person name="Storesund J.E."/>
            <person name="Kallscheuer N."/>
            <person name="Luecker S."/>
            <person name="Lage O.M."/>
            <person name="Pohl T."/>
            <person name="Merkel B.J."/>
            <person name="Hornburger P."/>
            <person name="Mueller R.-W."/>
            <person name="Bruemmer F."/>
            <person name="Labrenz M."/>
            <person name="Spormann A.M."/>
            <person name="Op den Camp H."/>
            <person name="Overmann J."/>
            <person name="Amann R."/>
            <person name="Jetten M.S.M."/>
            <person name="Mascher T."/>
            <person name="Medema M.H."/>
            <person name="Devos D.P."/>
            <person name="Kaster A.-K."/>
            <person name="Ovreas L."/>
            <person name="Rohde M."/>
            <person name="Galperin M.Y."/>
            <person name="Jogler C."/>
        </authorList>
    </citation>
    <scope>NUCLEOTIDE SEQUENCE [LARGE SCALE GENOMIC DNA]</scope>
    <source>
        <strain evidence="1 2">Enr17</strain>
    </source>
</reference>
<protein>
    <submittedName>
        <fullName evidence="1">Uncharacterized protein</fullName>
    </submittedName>
</protein>
<evidence type="ECO:0000313" key="1">
    <source>
        <dbReference type="EMBL" id="QDV51687.1"/>
    </source>
</evidence>
<proteinExistence type="predicted"/>